<sequence>MTQSASAFRTRRRTLAKLPGMRCPEFLDTRDSWLGFTKSQSRVSKKVANSRAKKNRTTTRIAHTRTTAQRQAEPSILAPSRDCCASTSTGTDKQNVLKIPKESARSMDSAKVKELLQSTDISLLKDTLRVYQDVNPEEDARQQEQLLKLQILLWSRILHLQQNDPNCNPLDIVESYHHLSRCWMSMGDTTKAIGQLRHALAVQADNCQTLQLLSDAHLSSADYESAIDWQEKAINGMQERRKDGASVCFAYGNLGAIFEAKGDFEQAIAVLQKGQSFWPSDNNVALPTGEAADLAVRLGMLLEKMGQYTKAVQELTVAHKMLVHLKGEGDAQAEEVAYLLDMASNMVE</sequence>
<dbReference type="OrthoDB" id="626167at2759"/>
<dbReference type="Proteomes" id="UP000000759">
    <property type="component" value="Chromosome 4"/>
</dbReference>
<dbReference type="Pfam" id="PF13181">
    <property type="entry name" value="TPR_8"/>
    <property type="match status" value="1"/>
</dbReference>
<dbReference type="RefSeq" id="XP_002178155.1">
    <property type="nucleotide sequence ID" value="XM_002178119.1"/>
</dbReference>
<dbReference type="GO" id="GO:0005737">
    <property type="term" value="C:cytoplasm"/>
    <property type="evidence" value="ECO:0007669"/>
    <property type="project" value="UniProtKB-SubCell"/>
</dbReference>
<keyword evidence="8" id="KW-1185">Reference proteome</keyword>
<comment type="subcellular location">
    <subcellularLocation>
        <location evidence="1">Cytoplasm</location>
    </subcellularLocation>
</comment>
<dbReference type="AlphaFoldDB" id="B7FTI1"/>
<feature type="repeat" description="TPR" evidence="6">
    <location>
        <begin position="248"/>
        <end position="281"/>
    </location>
</feature>
<dbReference type="PANTHER" id="PTHR46630">
    <property type="entry name" value="TETRATRICOPEPTIDE REPEAT PROTEIN 29"/>
    <property type="match status" value="1"/>
</dbReference>
<dbReference type="GO" id="GO:0003341">
    <property type="term" value="P:cilium movement"/>
    <property type="evidence" value="ECO:0007669"/>
    <property type="project" value="TreeGrafter"/>
</dbReference>
<evidence type="ECO:0000313" key="8">
    <source>
        <dbReference type="Proteomes" id="UP000000759"/>
    </source>
</evidence>
<dbReference type="InterPro" id="IPR011990">
    <property type="entry name" value="TPR-like_helical_dom_sf"/>
</dbReference>
<keyword evidence="3" id="KW-0677">Repeat</keyword>
<evidence type="ECO:0000256" key="1">
    <source>
        <dbReference type="ARBA" id="ARBA00004496"/>
    </source>
</evidence>
<organism evidence="7 8">
    <name type="scientific">Phaeodactylum tricornutum (strain CCAP 1055/1)</name>
    <dbReference type="NCBI Taxonomy" id="556484"/>
    <lineage>
        <taxon>Eukaryota</taxon>
        <taxon>Sar</taxon>
        <taxon>Stramenopiles</taxon>
        <taxon>Ochrophyta</taxon>
        <taxon>Bacillariophyta</taxon>
        <taxon>Bacillariophyceae</taxon>
        <taxon>Bacillariophycidae</taxon>
        <taxon>Naviculales</taxon>
        <taxon>Phaeodactylaceae</taxon>
        <taxon>Phaeodactylum</taxon>
    </lineage>
</organism>
<evidence type="ECO:0000313" key="7">
    <source>
        <dbReference type="EMBL" id="EEC49820.1"/>
    </source>
</evidence>
<dbReference type="SMART" id="SM00028">
    <property type="entry name" value="TPR"/>
    <property type="match status" value="3"/>
</dbReference>
<keyword evidence="4 6" id="KW-0802">TPR repeat</keyword>
<keyword evidence="2" id="KW-0963">Cytoplasm</keyword>
<proteinExistence type="predicted"/>
<dbReference type="PANTHER" id="PTHR46630:SF1">
    <property type="entry name" value="TETRATRICOPEPTIDE REPEAT PROTEIN 29"/>
    <property type="match status" value="1"/>
</dbReference>
<dbReference type="Gene3D" id="1.25.40.10">
    <property type="entry name" value="Tetratricopeptide repeat domain"/>
    <property type="match status" value="1"/>
</dbReference>
<dbReference type="InterPro" id="IPR051476">
    <property type="entry name" value="Bac_ResReg_Asp_Phosphatase"/>
</dbReference>
<reference evidence="8" key="2">
    <citation type="submission" date="2008-08" db="EMBL/GenBank/DDBJ databases">
        <authorList>
            <consortium name="Diatom Consortium"/>
            <person name="Grigoriev I."/>
            <person name="Grimwood J."/>
            <person name="Kuo A."/>
            <person name="Otillar R.P."/>
            <person name="Salamov A."/>
            <person name="Detter J.C."/>
            <person name="Lindquist E."/>
            <person name="Shapiro H."/>
            <person name="Lucas S."/>
            <person name="Glavina del Rio T."/>
            <person name="Pitluck S."/>
            <person name="Rokhsar D."/>
            <person name="Bowler C."/>
        </authorList>
    </citation>
    <scope>GENOME REANNOTATION</scope>
    <source>
        <strain evidence="8">CCAP 1055/1</strain>
    </source>
</reference>
<name>B7FTI1_PHATC</name>
<protein>
    <recommendedName>
        <fullName evidence="5">Tetratricopeptide repeat protein 29</fullName>
    </recommendedName>
</protein>
<dbReference type="Pfam" id="PF13176">
    <property type="entry name" value="TPR_7"/>
    <property type="match status" value="1"/>
</dbReference>
<dbReference type="HOGENOM" id="CLU_798023_0_0_1"/>
<dbReference type="KEGG" id="pti:PHATRDRAFT_33661"/>
<dbReference type="SUPFAM" id="SSF48452">
    <property type="entry name" value="TPR-like"/>
    <property type="match status" value="1"/>
</dbReference>
<dbReference type="PROSITE" id="PS50005">
    <property type="entry name" value="TPR"/>
    <property type="match status" value="1"/>
</dbReference>
<evidence type="ECO:0000256" key="2">
    <source>
        <dbReference type="ARBA" id="ARBA00022490"/>
    </source>
</evidence>
<dbReference type="InParanoid" id="B7FTI1"/>
<evidence type="ECO:0000256" key="3">
    <source>
        <dbReference type="ARBA" id="ARBA00022737"/>
    </source>
</evidence>
<evidence type="ECO:0000256" key="4">
    <source>
        <dbReference type="ARBA" id="ARBA00022803"/>
    </source>
</evidence>
<dbReference type="PaxDb" id="2850-Phatr33661"/>
<evidence type="ECO:0000256" key="5">
    <source>
        <dbReference type="ARBA" id="ARBA00040665"/>
    </source>
</evidence>
<dbReference type="GeneID" id="7197988"/>
<dbReference type="GO" id="GO:0005929">
    <property type="term" value="C:cilium"/>
    <property type="evidence" value="ECO:0007669"/>
    <property type="project" value="TreeGrafter"/>
</dbReference>
<accession>B7FTI1</accession>
<evidence type="ECO:0000256" key="6">
    <source>
        <dbReference type="PROSITE-ProRule" id="PRU00339"/>
    </source>
</evidence>
<dbReference type="EMBL" id="CM000607">
    <property type="protein sequence ID" value="EEC49820.1"/>
    <property type="molecule type" value="Genomic_DNA"/>
</dbReference>
<reference evidence="7 8" key="1">
    <citation type="journal article" date="2008" name="Nature">
        <title>The Phaeodactylum genome reveals the evolutionary history of diatom genomes.</title>
        <authorList>
            <person name="Bowler C."/>
            <person name="Allen A.E."/>
            <person name="Badger J.H."/>
            <person name="Grimwood J."/>
            <person name="Jabbari K."/>
            <person name="Kuo A."/>
            <person name="Maheswari U."/>
            <person name="Martens C."/>
            <person name="Maumus F."/>
            <person name="Otillar R.P."/>
            <person name="Rayko E."/>
            <person name="Salamov A."/>
            <person name="Vandepoele K."/>
            <person name="Beszteri B."/>
            <person name="Gruber A."/>
            <person name="Heijde M."/>
            <person name="Katinka M."/>
            <person name="Mock T."/>
            <person name="Valentin K."/>
            <person name="Verret F."/>
            <person name="Berges J.A."/>
            <person name="Brownlee C."/>
            <person name="Cadoret J.P."/>
            <person name="Chiovitti A."/>
            <person name="Choi C.J."/>
            <person name="Coesel S."/>
            <person name="De Martino A."/>
            <person name="Detter J.C."/>
            <person name="Durkin C."/>
            <person name="Falciatore A."/>
            <person name="Fournet J."/>
            <person name="Haruta M."/>
            <person name="Huysman M.J."/>
            <person name="Jenkins B.D."/>
            <person name="Jiroutova K."/>
            <person name="Jorgensen R.E."/>
            <person name="Joubert Y."/>
            <person name="Kaplan A."/>
            <person name="Kroger N."/>
            <person name="Kroth P.G."/>
            <person name="La Roche J."/>
            <person name="Lindquist E."/>
            <person name="Lommer M."/>
            <person name="Martin-Jezequel V."/>
            <person name="Lopez P.J."/>
            <person name="Lucas S."/>
            <person name="Mangogna M."/>
            <person name="McGinnis K."/>
            <person name="Medlin L.K."/>
            <person name="Montsant A."/>
            <person name="Oudot-Le Secq M.P."/>
            <person name="Napoli C."/>
            <person name="Obornik M."/>
            <person name="Parker M.S."/>
            <person name="Petit J.L."/>
            <person name="Porcel B.M."/>
            <person name="Poulsen N."/>
            <person name="Robison M."/>
            <person name="Rychlewski L."/>
            <person name="Rynearson T.A."/>
            <person name="Schmutz J."/>
            <person name="Shapiro H."/>
            <person name="Siaut M."/>
            <person name="Stanley M."/>
            <person name="Sussman M.R."/>
            <person name="Taylor A.R."/>
            <person name="Vardi A."/>
            <person name="von Dassow P."/>
            <person name="Vyverman W."/>
            <person name="Willis A."/>
            <person name="Wyrwicz L.S."/>
            <person name="Rokhsar D.S."/>
            <person name="Weissenbach J."/>
            <person name="Armbrust E.V."/>
            <person name="Green B.R."/>
            <person name="Van de Peer Y."/>
            <person name="Grigoriev I.V."/>
        </authorList>
    </citation>
    <scope>NUCLEOTIDE SEQUENCE [LARGE SCALE GENOMIC DNA]</scope>
    <source>
        <strain evidence="7 8">CCAP 1055/1</strain>
    </source>
</reference>
<gene>
    <name evidence="7" type="ORF">PHATRDRAFT_33661</name>
</gene>
<dbReference type="InterPro" id="IPR019734">
    <property type="entry name" value="TPR_rpt"/>
</dbReference>